<proteinExistence type="inferred from homology"/>
<evidence type="ECO:0000256" key="1">
    <source>
        <dbReference type="ARBA" id="ARBA00006500"/>
    </source>
</evidence>
<dbReference type="Pfam" id="PF01643">
    <property type="entry name" value="Acyl-ACP_TE"/>
    <property type="match status" value="1"/>
</dbReference>
<organism evidence="10 11">
    <name type="scientific">Anaerotruncus colihominis</name>
    <dbReference type="NCBI Taxonomy" id="169435"/>
    <lineage>
        <taxon>Bacteria</taxon>
        <taxon>Bacillati</taxon>
        <taxon>Bacillota</taxon>
        <taxon>Clostridia</taxon>
        <taxon>Eubacteriales</taxon>
        <taxon>Oscillospiraceae</taxon>
        <taxon>Anaerotruncus</taxon>
    </lineage>
</organism>
<comment type="caution">
    <text evidence="10">The sequence shown here is derived from an EMBL/GenBank/DDBJ whole genome shotgun (WGS) entry which is preliminary data.</text>
</comment>
<evidence type="ECO:0008006" key="12">
    <source>
        <dbReference type="Google" id="ProtNLM"/>
    </source>
</evidence>
<gene>
    <name evidence="10" type="ORF">D3Z39_12735</name>
</gene>
<evidence type="ECO:0000256" key="3">
    <source>
        <dbReference type="ARBA" id="ARBA00022801"/>
    </source>
</evidence>
<accession>A0A845RI38</accession>
<comment type="similarity">
    <text evidence="1">Belongs to the acyl-ACP thioesterase family.</text>
</comment>
<reference evidence="10 11" key="1">
    <citation type="submission" date="2018-08" db="EMBL/GenBank/DDBJ databases">
        <title>Murine metabolic-syndrome-specific gut microbial biobank.</title>
        <authorList>
            <person name="Liu C."/>
        </authorList>
    </citation>
    <scope>NUCLEOTIDE SEQUENCE [LARGE SCALE GENOMIC DNA]</scope>
    <source>
        <strain evidence="10 11">X69</strain>
    </source>
</reference>
<feature type="domain" description="Acyl-ACP thioesterase-like C-terminal" evidence="9">
    <location>
        <begin position="177"/>
        <end position="238"/>
    </location>
</feature>
<name>A0A845RI38_9FIRM</name>
<dbReference type="InterPro" id="IPR029069">
    <property type="entry name" value="HotDog_dom_sf"/>
</dbReference>
<keyword evidence="4" id="KW-0276">Fatty acid metabolism</keyword>
<keyword evidence="3" id="KW-0378">Hydrolase</keyword>
<evidence type="ECO:0000259" key="9">
    <source>
        <dbReference type="Pfam" id="PF20791"/>
    </source>
</evidence>
<protein>
    <recommendedName>
        <fullName evidence="12">Acyl-ACP thioesterase</fullName>
    </recommendedName>
</protein>
<evidence type="ECO:0000259" key="8">
    <source>
        <dbReference type="Pfam" id="PF01643"/>
    </source>
</evidence>
<evidence type="ECO:0000256" key="2">
    <source>
        <dbReference type="ARBA" id="ARBA00022516"/>
    </source>
</evidence>
<feature type="domain" description="Acyl-ACP thioesterase N-terminal hotdog" evidence="8">
    <location>
        <begin position="30"/>
        <end position="146"/>
    </location>
</feature>
<dbReference type="Pfam" id="PF20791">
    <property type="entry name" value="Acyl-ACP_TE_C"/>
    <property type="match status" value="1"/>
</dbReference>
<dbReference type="PANTHER" id="PTHR31727:SF6">
    <property type="entry name" value="OLEOYL-ACYL CARRIER PROTEIN THIOESTERASE 1, CHLOROPLASTIC"/>
    <property type="match status" value="1"/>
</dbReference>
<dbReference type="InterPro" id="IPR002864">
    <property type="entry name" value="Acyl-ACP_thioesterase_NHD"/>
</dbReference>
<sequence length="279" mass="32257">MWGATPGPPFQAAPASRNDERRAYRLIREFEKWIEVTEPECDLTHRMSLSNIMRHTQQMGSDHIAREGITYERMQRDGMVFLVNKMLITIKRRPIYAERLRLITVPRAPKGAQFIRDTYFDTKQGERLVETSISWILADPCTHRILRPAAFDIYGLEMFPNDGEYITAYRIKKPDAAGVRHMRQIKYSDLDSNSHVNNAVYADIVCDTLPLDWLVEREIERFGIVYQKEAVTGQVIELDTVQISQCAYYVGGMAGDGRCFEAEINFTEKGELQVKLRKK</sequence>
<keyword evidence="2" id="KW-0444">Lipid biosynthesis</keyword>
<dbReference type="InterPro" id="IPR045023">
    <property type="entry name" value="FATA/B"/>
</dbReference>
<dbReference type="Proteomes" id="UP000446348">
    <property type="component" value="Unassembled WGS sequence"/>
</dbReference>
<keyword evidence="6" id="KW-0443">Lipid metabolism</keyword>
<evidence type="ECO:0000313" key="10">
    <source>
        <dbReference type="EMBL" id="NBI79716.1"/>
    </source>
</evidence>
<evidence type="ECO:0000256" key="7">
    <source>
        <dbReference type="ARBA" id="ARBA00023160"/>
    </source>
</evidence>
<dbReference type="PANTHER" id="PTHR31727">
    <property type="entry name" value="OLEOYL-ACYL CARRIER PROTEIN THIOESTERASE 1, CHLOROPLASTIC"/>
    <property type="match status" value="1"/>
</dbReference>
<keyword evidence="5" id="KW-0809">Transit peptide</keyword>
<dbReference type="AlphaFoldDB" id="A0A845RI38"/>
<evidence type="ECO:0000313" key="11">
    <source>
        <dbReference type="Proteomes" id="UP000446348"/>
    </source>
</evidence>
<dbReference type="GO" id="GO:0016297">
    <property type="term" value="F:fatty acyl-[ACP] hydrolase activity"/>
    <property type="evidence" value="ECO:0007669"/>
    <property type="project" value="InterPro"/>
</dbReference>
<dbReference type="SUPFAM" id="SSF54637">
    <property type="entry name" value="Thioesterase/thiol ester dehydrase-isomerase"/>
    <property type="match status" value="2"/>
</dbReference>
<dbReference type="InterPro" id="IPR049427">
    <property type="entry name" value="Acyl-ACP_TE_C"/>
</dbReference>
<dbReference type="Gene3D" id="3.10.129.10">
    <property type="entry name" value="Hotdog Thioesterase"/>
    <property type="match status" value="1"/>
</dbReference>
<evidence type="ECO:0000256" key="6">
    <source>
        <dbReference type="ARBA" id="ARBA00023098"/>
    </source>
</evidence>
<evidence type="ECO:0000256" key="4">
    <source>
        <dbReference type="ARBA" id="ARBA00022832"/>
    </source>
</evidence>
<keyword evidence="7" id="KW-0275">Fatty acid biosynthesis</keyword>
<dbReference type="GO" id="GO:0000036">
    <property type="term" value="F:acyl carrier activity"/>
    <property type="evidence" value="ECO:0007669"/>
    <property type="project" value="TreeGrafter"/>
</dbReference>
<evidence type="ECO:0000256" key="5">
    <source>
        <dbReference type="ARBA" id="ARBA00022946"/>
    </source>
</evidence>
<dbReference type="EMBL" id="QXWZ01000024">
    <property type="protein sequence ID" value="NBI79716.1"/>
    <property type="molecule type" value="Genomic_DNA"/>
</dbReference>